<comment type="cofactor">
    <cofactor evidence="6">
        <name>Mg(2+)</name>
        <dbReference type="ChEBI" id="CHEBI:18420"/>
    </cofactor>
    <text evidence="6">Binds 1 Mg(2+) ion per monomer.</text>
</comment>
<name>A0A6N8F970_9GAMM</name>
<evidence type="ECO:0000259" key="7">
    <source>
        <dbReference type="Pfam" id="PF04321"/>
    </source>
</evidence>
<accession>A0A6N8F970</accession>
<dbReference type="InterPro" id="IPR029903">
    <property type="entry name" value="RmlD-like-bd"/>
</dbReference>
<comment type="similarity">
    <text evidence="2 6">Belongs to the dTDP-4-dehydrorhamnose reductase family.</text>
</comment>
<protein>
    <recommendedName>
        <fullName evidence="4 6">dTDP-4-dehydrorhamnose reductase</fullName>
        <ecNumber evidence="3 6">1.1.1.133</ecNumber>
    </recommendedName>
</protein>
<dbReference type="GO" id="GO:0009243">
    <property type="term" value="P:O antigen biosynthetic process"/>
    <property type="evidence" value="ECO:0007669"/>
    <property type="project" value="UniProtKB-UniPathway"/>
</dbReference>
<dbReference type="OrthoDB" id="9803892at2"/>
<evidence type="ECO:0000256" key="3">
    <source>
        <dbReference type="ARBA" id="ARBA00012929"/>
    </source>
</evidence>
<sequence length="287" mass="32198">MENDVIVVIGKSGQLAWELQQLDTQQKLVFFGRNDIDITSPESIKEVLSSLSVKSIINASAYTAVDKAESEPEQAYLINRDAVRNLAEYCQSKHIHLTHVSTDYVFGGDKGSPYLPDDEYNPQSVYGKSKMEGEIAIKEVLLDNSAIIRTSWVYSSHGNNFVKTMLRLMGERDQLSVVDDQIGSPTSAAGLAKFCLQLSSEDIPGVFHYTDKGICSWYDFAKLIQDFALESNKLSKRISITPIFSEQFPTPAKRPSYSVLKDSKVDKLNRTEREHWSDNVKAIISNM</sequence>
<evidence type="ECO:0000256" key="5">
    <source>
        <dbReference type="ARBA" id="ARBA00048200"/>
    </source>
</evidence>
<keyword evidence="6 8" id="KW-0560">Oxidoreductase</keyword>
<dbReference type="InterPro" id="IPR036291">
    <property type="entry name" value="NAD(P)-bd_dom_sf"/>
</dbReference>
<dbReference type="AlphaFoldDB" id="A0A6N8F970"/>
<dbReference type="Gene3D" id="3.40.50.720">
    <property type="entry name" value="NAD(P)-binding Rossmann-like Domain"/>
    <property type="match status" value="1"/>
</dbReference>
<dbReference type="RefSeq" id="WP_155694057.1">
    <property type="nucleotide sequence ID" value="NZ_WOCD01000001.1"/>
</dbReference>
<dbReference type="EC" id="1.1.1.133" evidence="3 6"/>
<dbReference type="PANTHER" id="PTHR10491">
    <property type="entry name" value="DTDP-4-DEHYDRORHAMNOSE REDUCTASE"/>
    <property type="match status" value="1"/>
</dbReference>
<proteinExistence type="inferred from homology"/>
<evidence type="ECO:0000313" key="9">
    <source>
        <dbReference type="Proteomes" id="UP000439994"/>
    </source>
</evidence>
<dbReference type="UniPathway" id="UPA00281"/>
<comment type="caution">
    <text evidence="8">The sequence shown here is derived from an EMBL/GenBank/DDBJ whole genome shotgun (WGS) entry which is preliminary data.</text>
</comment>
<comment type="function">
    <text evidence="6">Catalyzes the reduction of dTDP-6-deoxy-L-lyxo-4-hexulose to yield dTDP-L-rhamnose.</text>
</comment>
<reference evidence="8 9" key="1">
    <citation type="submission" date="2019-11" db="EMBL/GenBank/DDBJ databases">
        <title>P. haliotis isolates from Z. marina roots.</title>
        <authorList>
            <person name="Cohen M."/>
            <person name="Jospin G."/>
            <person name="Eisen J.A."/>
            <person name="Coil D.A."/>
        </authorList>
    </citation>
    <scope>NUCLEOTIDE SEQUENCE [LARGE SCALE GENOMIC DNA]</scope>
    <source>
        <strain evidence="8 9">UCD-MCMsp1aY</strain>
    </source>
</reference>
<dbReference type="EMBL" id="WOCD01000001">
    <property type="protein sequence ID" value="MUH71382.1"/>
    <property type="molecule type" value="Genomic_DNA"/>
</dbReference>
<dbReference type="Proteomes" id="UP000439994">
    <property type="component" value="Unassembled WGS sequence"/>
</dbReference>
<dbReference type="Pfam" id="PF04321">
    <property type="entry name" value="RmlD_sub_bind"/>
    <property type="match status" value="1"/>
</dbReference>
<dbReference type="UniPathway" id="UPA00124"/>
<dbReference type="NCBIfam" id="TIGR01214">
    <property type="entry name" value="rmlD"/>
    <property type="match status" value="1"/>
</dbReference>
<evidence type="ECO:0000313" key="8">
    <source>
        <dbReference type="EMBL" id="MUH71382.1"/>
    </source>
</evidence>
<dbReference type="GO" id="GO:0005829">
    <property type="term" value="C:cytosol"/>
    <property type="evidence" value="ECO:0007669"/>
    <property type="project" value="TreeGrafter"/>
</dbReference>
<dbReference type="SUPFAM" id="SSF51735">
    <property type="entry name" value="NAD(P)-binding Rossmann-fold domains"/>
    <property type="match status" value="1"/>
</dbReference>
<keyword evidence="6" id="KW-0521">NADP</keyword>
<feature type="domain" description="RmlD-like substrate binding" evidence="7">
    <location>
        <begin position="6"/>
        <end position="286"/>
    </location>
</feature>
<evidence type="ECO:0000256" key="6">
    <source>
        <dbReference type="RuleBase" id="RU364082"/>
    </source>
</evidence>
<organism evidence="8 9">
    <name type="scientific">Psychrosphaera haliotis</name>
    <dbReference type="NCBI Taxonomy" id="555083"/>
    <lineage>
        <taxon>Bacteria</taxon>
        <taxon>Pseudomonadati</taxon>
        <taxon>Pseudomonadota</taxon>
        <taxon>Gammaproteobacteria</taxon>
        <taxon>Alteromonadales</taxon>
        <taxon>Pseudoalteromonadaceae</taxon>
        <taxon>Psychrosphaera</taxon>
    </lineage>
</organism>
<comment type="catalytic activity">
    <reaction evidence="5 6">
        <text>dTDP-beta-L-rhamnose + NADP(+) = dTDP-4-dehydro-beta-L-rhamnose + NADPH + H(+)</text>
        <dbReference type="Rhea" id="RHEA:21796"/>
        <dbReference type="ChEBI" id="CHEBI:15378"/>
        <dbReference type="ChEBI" id="CHEBI:57510"/>
        <dbReference type="ChEBI" id="CHEBI:57783"/>
        <dbReference type="ChEBI" id="CHEBI:58349"/>
        <dbReference type="ChEBI" id="CHEBI:62830"/>
        <dbReference type="EC" id="1.1.1.133"/>
    </reaction>
</comment>
<evidence type="ECO:0000256" key="4">
    <source>
        <dbReference type="ARBA" id="ARBA00017099"/>
    </source>
</evidence>
<evidence type="ECO:0000256" key="2">
    <source>
        <dbReference type="ARBA" id="ARBA00010944"/>
    </source>
</evidence>
<dbReference type="Gene3D" id="3.90.25.10">
    <property type="entry name" value="UDP-galactose 4-epimerase, domain 1"/>
    <property type="match status" value="1"/>
</dbReference>
<dbReference type="InterPro" id="IPR005913">
    <property type="entry name" value="dTDP_dehydrorham_reduct"/>
</dbReference>
<dbReference type="GO" id="GO:0019305">
    <property type="term" value="P:dTDP-rhamnose biosynthetic process"/>
    <property type="evidence" value="ECO:0007669"/>
    <property type="project" value="UniProtKB-UniPathway"/>
</dbReference>
<comment type="pathway">
    <text evidence="1 6">Carbohydrate biosynthesis; dTDP-L-rhamnose biosynthesis.</text>
</comment>
<dbReference type="CDD" id="cd05254">
    <property type="entry name" value="dTDP_HR_like_SDR_e"/>
    <property type="match status" value="1"/>
</dbReference>
<dbReference type="PANTHER" id="PTHR10491:SF4">
    <property type="entry name" value="METHIONINE ADENOSYLTRANSFERASE 2 SUBUNIT BETA"/>
    <property type="match status" value="1"/>
</dbReference>
<keyword evidence="9" id="KW-1185">Reference proteome</keyword>
<gene>
    <name evidence="8" type="primary">rfbD</name>
    <name evidence="8" type="ORF">GNP35_02035</name>
</gene>
<evidence type="ECO:0000256" key="1">
    <source>
        <dbReference type="ARBA" id="ARBA00004781"/>
    </source>
</evidence>
<dbReference type="GO" id="GO:0008831">
    <property type="term" value="F:dTDP-4-dehydrorhamnose reductase activity"/>
    <property type="evidence" value="ECO:0007669"/>
    <property type="project" value="UniProtKB-EC"/>
</dbReference>